<dbReference type="PANTHER" id="PTHR45708:SF49">
    <property type="entry name" value="ENDOCHITINASE"/>
    <property type="match status" value="1"/>
</dbReference>
<evidence type="ECO:0000256" key="1">
    <source>
        <dbReference type="ARBA" id="ARBA00000822"/>
    </source>
</evidence>
<evidence type="ECO:0000256" key="4">
    <source>
        <dbReference type="ARBA" id="ARBA00022801"/>
    </source>
</evidence>
<evidence type="ECO:0000256" key="9">
    <source>
        <dbReference type="SAM" id="MobiDB-lite"/>
    </source>
</evidence>
<evidence type="ECO:0000256" key="10">
    <source>
        <dbReference type="SAM" id="SignalP"/>
    </source>
</evidence>
<dbReference type="InterPro" id="IPR001223">
    <property type="entry name" value="Glyco_hydro18_cat"/>
</dbReference>
<dbReference type="GO" id="GO:0000272">
    <property type="term" value="P:polysaccharide catabolic process"/>
    <property type="evidence" value="ECO:0007669"/>
    <property type="project" value="UniProtKB-KW"/>
</dbReference>
<dbReference type="EMBL" id="QQZK01000012">
    <property type="protein sequence ID" value="KAF5104156.1"/>
    <property type="molecule type" value="Genomic_DNA"/>
</dbReference>
<dbReference type="InterPro" id="IPR001579">
    <property type="entry name" value="Glyco_hydro_18_chit_AS"/>
</dbReference>
<dbReference type="Gene3D" id="3.20.20.80">
    <property type="entry name" value="Glycosidases"/>
    <property type="match status" value="1"/>
</dbReference>
<feature type="chain" id="PRO_5040252625" description="chitinase" evidence="10">
    <location>
        <begin position="22"/>
        <end position="907"/>
    </location>
</feature>
<reference evidence="12" key="1">
    <citation type="journal article" date="2020" name="Front. Microbiol.">
        <title>Phenotypic and Genetic Characterization of the Cheese Ripening Yeast Geotrichum candidum.</title>
        <authorList>
            <person name="Perkins V."/>
            <person name="Vignola S."/>
            <person name="Lessard M.H."/>
            <person name="Plante P.L."/>
            <person name="Corbeil J."/>
            <person name="Dugat-Bony E."/>
            <person name="Frenette M."/>
            <person name="Labrie S."/>
        </authorList>
    </citation>
    <scope>NUCLEOTIDE SEQUENCE</scope>
    <source>
        <strain evidence="12">LMA-70</strain>
    </source>
</reference>
<dbReference type="GO" id="GO:0008061">
    <property type="term" value="F:chitin binding"/>
    <property type="evidence" value="ECO:0007669"/>
    <property type="project" value="UniProtKB-KW"/>
</dbReference>
<dbReference type="AlphaFoldDB" id="A0A9P5KUX6"/>
<protein>
    <recommendedName>
        <fullName evidence="2">chitinase</fullName>
        <ecNumber evidence="2">3.2.1.14</ecNumber>
    </recommendedName>
</protein>
<comment type="catalytic activity">
    <reaction evidence="1">
        <text>Random endo-hydrolysis of N-acetyl-beta-D-glucosaminide (1-&gt;4)-beta-linkages in chitin and chitodextrins.</text>
        <dbReference type="EC" id="3.2.1.14"/>
    </reaction>
</comment>
<dbReference type="CDD" id="cd02877">
    <property type="entry name" value="GH18_hevamine_XipI_class_III"/>
    <property type="match status" value="1"/>
</dbReference>
<name>A0A9P5KUX6_GEOCN</name>
<evidence type="ECO:0000256" key="3">
    <source>
        <dbReference type="ARBA" id="ARBA00022669"/>
    </source>
</evidence>
<dbReference type="InterPro" id="IPR045321">
    <property type="entry name" value="Cts1-like"/>
</dbReference>
<evidence type="ECO:0000259" key="11">
    <source>
        <dbReference type="PROSITE" id="PS51910"/>
    </source>
</evidence>
<feature type="domain" description="GH18" evidence="11">
    <location>
        <begin position="28"/>
        <end position="306"/>
    </location>
</feature>
<feature type="compositionally biased region" description="Polar residues" evidence="9">
    <location>
        <begin position="487"/>
        <end position="505"/>
    </location>
</feature>
<dbReference type="SUPFAM" id="SSF51445">
    <property type="entry name" value="(Trans)glycosidases"/>
    <property type="match status" value="1"/>
</dbReference>
<proteinExistence type="predicted"/>
<dbReference type="Proteomes" id="UP000750522">
    <property type="component" value="Unassembled WGS sequence"/>
</dbReference>
<comment type="caution">
    <text evidence="12">The sequence shown here is derived from an EMBL/GenBank/DDBJ whole genome shotgun (WGS) entry which is preliminary data.</text>
</comment>
<evidence type="ECO:0000313" key="12">
    <source>
        <dbReference type="EMBL" id="KAF5104156.1"/>
    </source>
</evidence>
<keyword evidence="7" id="KW-0326">Glycosidase</keyword>
<keyword evidence="8" id="KW-0624">Polysaccharide degradation</keyword>
<feature type="region of interest" description="Disordered" evidence="9">
    <location>
        <begin position="487"/>
        <end position="514"/>
    </location>
</feature>
<keyword evidence="4" id="KW-0378">Hydrolase</keyword>
<keyword evidence="10" id="KW-0732">Signal</keyword>
<sequence>MKLNLQKVSTALLSLLPAVDAFSASGSNNVVLYWGQASAGSQESLGTYCESTSADMYVLSFLAGFPESQLTIHGCAGTLASSCPDLAADIKYCQSLGKKVLLSLGGAVGSYGFTSDQQAINYASTLWNSFGGGTSTQRPFGDAVLDGFDLDIENGDPTGYAALTTALRKLYAGGDYYIGAAPQCVYPDASLSTALANGYFDFVFVQFYNNKCSIDGSFNWATWAKYAADYAASTNPNVKLYLGLPGSSSAASSGYASISSIQSVLATIQSSKYFGGVMLWDASQAFSNVVNGVSFVSSLKALLTLGSSDSVAGESSPALSAAVPKASSSAKQSGSLAASTTVVYNEWGYPVVASASSSAASASATVVYNEWGYPVVASASSSAASASATVVYNEWGYPVVASASSSAASASATVVYNEWGYPVVASSSSSAAANQWVAASSSAAANQWVAASSSAVVNEWAAATSTVVESVAATTVVAVEAAASSTNQESESAGNVNNGLWNPDTSAKPDDGYWKTGKYEGGSVNKLVVGDLPVKKEVSLSSTASSSLSKSSSVASSAAFTTAFAAASFSTAALSSTSAAVSSSVDAVSSTSAVASSSTVAVSSTSAVVSSSASAVVSSSTSAVVSSSTSAVVSSSSAAVSSTSAAASSSTVALSSTPVAVESISSSAPTISDAAVEPTYSPITSTITITTTSIPTFIPSASISSAPKSSFLFSSFTTVRSAAPAVSSSAQTSTVATTSVAPVSSNTVASAESTLASSTSVESATLTKTSASESTSQSVTKSLKVVNAASVPDRCNDRSQGHLDSCLNTLFETEKQPVELAANDVTDSNASAALPEVGVITQANSASSDSEQGDGLACTREGAVTCKDGKFAICNFNKWVLFDCPASTTCKALTINDIETVVGCNWV</sequence>
<dbReference type="GO" id="GO:0005576">
    <property type="term" value="C:extracellular region"/>
    <property type="evidence" value="ECO:0007669"/>
    <property type="project" value="TreeGrafter"/>
</dbReference>
<keyword evidence="3" id="KW-0147">Chitin-binding</keyword>
<dbReference type="GO" id="GO:0008843">
    <property type="term" value="F:endochitinase activity"/>
    <property type="evidence" value="ECO:0007669"/>
    <property type="project" value="UniProtKB-EC"/>
</dbReference>
<keyword evidence="6" id="KW-0119">Carbohydrate metabolism</keyword>
<reference evidence="12" key="2">
    <citation type="submission" date="2020-01" db="EMBL/GenBank/DDBJ databases">
        <authorList>
            <person name="Perkins V."/>
            <person name="Lessard M.-H."/>
            <person name="Dugat-Bony E."/>
            <person name="Frenette M."/>
            <person name="Labrie S."/>
        </authorList>
    </citation>
    <scope>NUCLEOTIDE SEQUENCE</scope>
    <source>
        <strain evidence="12">LMA-70</strain>
    </source>
</reference>
<dbReference type="PROSITE" id="PS01095">
    <property type="entry name" value="GH18_1"/>
    <property type="match status" value="1"/>
</dbReference>
<evidence type="ECO:0000256" key="7">
    <source>
        <dbReference type="ARBA" id="ARBA00023295"/>
    </source>
</evidence>
<evidence type="ECO:0000313" key="13">
    <source>
        <dbReference type="Proteomes" id="UP000750522"/>
    </source>
</evidence>
<dbReference type="PROSITE" id="PS51910">
    <property type="entry name" value="GH18_2"/>
    <property type="match status" value="1"/>
</dbReference>
<evidence type="ECO:0000256" key="8">
    <source>
        <dbReference type="ARBA" id="ARBA00023326"/>
    </source>
</evidence>
<dbReference type="InterPro" id="IPR050542">
    <property type="entry name" value="Glycosyl_Hydrlase18_Chitinase"/>
</dbReference>
<gene>
    <name evidence="12" type="ORF">DV451_000896</name>
</gene>
<dbReference type="PANTHER" id="PTHR45708">
    <property type="entry name" value="ENDOCHITINASE"/>
    <property type="match status" value="1"/>
</dbReference>
<dbReference type="EC" id="3.2.1.14" evidence="2"/>
<evidence type="ECO:0000256" key="6">
    <source>
        <dbReference type="ARBA" id="ARBA00023277"/>
    </source>
</evidence>
<accession>A0A9P5KUX6</accession>
<dbReference type="InterPro" id="IPR017853">
    <property type="entry name" value="GH"/>
</dbReference>
<feature type="signal peptide" evidence="10">
    <location>
        <begin position="1"/>
        <end position="21"/>
    </location>
</feature>
<evidence type="ECO:0000256" key="5">
    <source>
        <dbReference type="ARBA" id="ARBA00023024"/>
    </source>
</evidence>
<evidence type="ECO:0000256" key="2">
    <source>
        <dbReference type="ARBA" id="ARBA00012729"/>
    </source>
</evidence>
<keyword evidence="5" id="KW-0146">Chitin degradation</keyword>
<organism evidence="12 13">
    <name type="scientific">Geotrichum candidum</name>
    <name type="common">Oospora lactis</name>
    <name type="synonym">Dipodascus geotrichum</name>
    <dbReference type="NCBI Taxonomy" id="1173061"/>
    <lineage>
        <taxon>Eukaryota</taxon>
        <taxon>Fungi</taxon>
        <taxon>Dikarya</taxon>
        <taxon>Ascomycota</taxon>
        <taxon>Saccharomycotina</taxon>
        <taxon>Dipodascomycetes</taxon>
        <taxon>Dipodascales</taxon>
        <taxon>Dipodascaceae</taxon>
        <taxon>Geotrichum</taxon>
    </lineage>
</organism>
<dbReference type="GO" id="GO:0006032">
    <property type="term" value="P:chitin catabolic process"/>
    <property type="evidence" value="ECO:0007669"/>
    <property type="project" value="UniProtKB-KW"/>
</dbReference>